<dbReference type="AlphaFoldDB" id="A0A3G8ZNS2"/>
<comment type="similarity">
    <text evidence="8">Belongs to the binding-protein-dependent transport system permease family.</text>
</comment>
<feature type="domain" description="ABC transmembrane type-1" evidence="9">
    <location>
        <begin position="296"/>
        <end position="486"/>
    </location>
</feature>
<keyword evidence="6 8" id="KW-1133">Transmembrane helix</keyword>
<keyword evidence="5 8" id="KW-0812">Transmembrane</keyword>
<feature type="transmembrane region" description="Helical" evidence="8">
    <location>
        <begin position="370"/>
        <end position="389"/>
    </location>
</feature>
<evidence type="ECO:0000256" key="2">
    <source>
        <dbReference type="ARBA" id="ARBA00022448"/>
    </source>
</evidence>
<feature type="transmembrane region" description="Helical" evidence="8">
    <location>
        <begin position="203"/>
        <end position="229"/>
    </location>
</feature>
<dbReference type="Proteomes" id="UP000268084">
    <property type="component" value="Chromosome"/>
</dbReference>
<dbReference type="Pfam" id="PF00528">
    <property type="entry name" value="BPD_transp_1"/>
    <property type="match status" value="2"/>
</dbReference>
<dbReference type="CDD" id="cd06261">
    <property type="entry name" value="TM_PBP2"/>
    <property type="match status" value="2"/>
</dbReference>
<reference evidence="10 11" key="2">
    <citation type="submission" date="2018-12" db="EMBL/GenBank/DDBJ databases">
        <title>Nakamurella antarcticus sp. nov., isolated from Antarctica South Shetland Islands soil.</title>
        <authorList>
            <person name="Peng F."/>
        </authorList>
    </citation>
    <scope>NUCLEOTIDE SEQUENCE [LARGE SCALE GENOMIC DNA]</scope>
    <source>
        <strain evidence="10 11">S14-144</strain>
    </source>
</reference>
<feature type="transmembrane region" description="Helical" evidence="8">
    <location>
        <begin position="111"/>
        <end position="131"/>
    </location>
</feature>
<feature type="transmembrane region" description="Helical" evidence="8">
    <location>
        <begin position="335"/>
        <end position="358"/>
    </location>
</feature>
<evidence type="ECO:0000256" key="5">
    <source>
        <dbReference type="ARBA" id="ARBA00022692"/>
    </source>
</evidence>
<keyword evidence="4" id="KW-0997">Cell inner membrane</keyword>
<dbReference type="SUPFAM" id="SSF161098">
    <property type="entry name" value="MetI-like"/>
    <property type="match status" value="2"/>
</dbReference>
<feature type="domain" description="ABC transmembrane type-1" evidence="9">
    <location>
        <begin position="43"/>
        <end position="224"/>
    </location>
</feature>
<feature type="transmembrane region" description="Helical" evidence="8">
    <location>
        <begin position="164"/>
        <end position="183"/>
    </location>
</feature>
<feature type="transmembrane region" description="Helical" evidence="8">
    <location>
        <begin position="80"/>
        <end position="99"/>
    </location>
</feature>
<dbReference type="PANTHER" id="PTHR43357">
    <property type="entry name" value="INNER MEMBRANE ABC TRANSPORTER PERMEASE PROTEIN YDCV"/>
    <property type="match status" value="1"/>
</dbReference>
<organism evidence="10 11">
    <name type="scientific">Nakamurella antarctica</name>
    <dbReference type="NCBI Taxonomy" id="1902245"/>
    <lineage>
        <taxon>Bacteria</taxon>
        <taxon>Bacillati</taxon>
        <taxon>Actinomycetota</taxon>
        <taxon>Actinomycetes</taxon>
        <taxon>Nakamurellales</taxon>
        <taxon>Nakamurellaceae</taxon>
        <taxon>Nakamurella</taxon>
    </lineage>
</organism>
<keyword evidence="3" id="KW-1003">Cell membrane</keyword>
<evidence type="ECO:0000256" key="3">
    <source>
        <dbReference type="ARBA" id="ARBA00022475"/>
    </source>
</evidence>
<dbReference type="OrthoDB" id="5100908at2"/>
<dbReference type="PANTHER" id="PTHR43357:SF3">
    <property type="entry name" value="FE(3+)-TRANSPORT SYSTEM PERMEASE PROTEIN FBPB 2"/>
    <property type="match status" value="1"/>
</dbReference>
<proteinExistence type="inferred from homology"/>
<evidence type="ECO:0000313" key="11">
    <source>
        <dbReference type="Proteomes" id="UP000268084"/>
    </source>
</evidence>
<gene>
    <name evidence="10" type="ORF">EH165_12235</name>
</gene>
<comment type="subcellular location">
    <subcellularLocation>
        <location evidence="1">Cell inner membrane</location>
        <topology evidence="1">Multi-pass membrane protein</topology>
    </subcellularLocation>
    <subcellularLocation>
        <location evidence="8">Cell membrane</location>
        <topology evidence="8">Multi-pass membrane protein</topology>
    </subcellularLocation>
</comment>
<dbReference type="InterPro" id="IPR035906">
    <property type="entry name" value="MetI-like_sf"/>
</dbReference>
<sequence>MSLAGLVALVSLVPIGFVVWSLIQAGPERARALIFRPRVGELLLNTGFLTILTMLACTFLGLGCALLVERTNVVGRRIWGPLLVAPLAIPAFVTSYGWVSVVPSIDGLSGSTLILTLAYFPLVYLPVAGALRTIDPAWREQARSLGMGSIRSFVSVTLPQLRPALLGGCLLVGIHVLAEFGAFQTLRFSTFTTAIYEQFQSSFASTAGNMLAIVLVGCCLILVVGEYLLSRRRTARVGAGSPRVQEPIRLGRWMAPALLALSTVVIGALVVPLSSVAYWLGLGGPAVWTSSVWSAAAATLKIGAIAALMVTVLAFPASYLAVRRRGVVSATTERISYLAGSMPSLVISLALVTVTVHYLKPIYQTQFTLLVAYLLLFLPRAMVSIRAGLAQSRVELEEASRALGKASFVTLWRVTLPLAAPGIATAASLVFLAVTTELTATLMLGPTGFRTLATRFWSLTGSIDYVAAAPYAALMIGVSVPVTFLLLQQSRRVLGR</sequence>
<feature type="transmembrane region" description="Helical" evidence="8">
    <location>
        <begin position="292"/>
        <end position="315"/>
    </location>
</feature>
<dbReference type="PROSITE" id="PS50928">
    <property type="entry name" value="ABC_TM1"/>
    <property type="match status" value="2"/>
</dbReference>
<name>A0A3G8ZNS2_9ACTN</name>
<dbReference type="Gene3D" id="1.10.3720.10">
    <property type="entry name" value="MetI-like"/>
    <property type="match status" value="2"/>
</dbReference>
<dbReference type="EMBL" id="CP034170">
    <property type="protein sequence ID" value="AZI58788.1"/>
    <property type="molecule type" value="Genomic_DNA"/>
</dbReference>
<dbReference type="KEGG" id="nak:EH165_12235"/>
<protein>
    <submittedName>
        <fullName evidence="10">Iron ABC transporter permease</fullName>
    </submittedName>
</protein>
<feature type="transmembrane region" description="Helical" evidence="8">
    <location>
        <begin position="250"/>
        <end position="280"/>
    </location>
</feature>
<evidence type="ECO:0000256" key="6">
    <source>
        <dbReference type="ARBA" id="ARBA00022989"/>
    </source>
</evidence>
<feature type="transmembrane region" description="Helical" evidence="8">
    <location>
        <begin position="410"/>
        <end position="434"/>
    </location>
</feature>
<keyword evidence="11" id="KW-1185">Reference proteome</keyword>
<feature type="transmembrane region" description="Helical" evidence="8">
    <location>
        <begin position="465"/>
        <end position="487"/>
    </location>
</feature>
<evidence type="ECO:0000256" key="7">
    <source>
        <dbReference type="ARBA" id="ARBA00023136"/>
    </source>
</evidence>
<evidence type="ECO:0000256" key="8">
    <source>
        <dbReference type="RuleBase" id="RU363032"/>
    </source>
</evidence>
<evidence type="ECO:0000256" key="1">
    <source>
        <dbReference type="ARBA" id="ARBA00004429"/>
    </source>
</evidence>
<dbReference type="GO" id="GO:0055085">
    <property type="term" value="P:transmembrane transport"/>
    <property type="evidence" value="ECO:0007669"/>
    <property type="project" value="InterPro"/>
</dbReference>
<keyword evidence="7 8" id="KW-0472">Membrane</keyword>
<evidence type="ECO:0000259" key="9">
    <source>
        <dbReference type="PROSITE" id="PS50928"/>
    </source>
</evidence>
<reference evidence="10 11" key="1">
    <citation type="submission" date="2018-11" db="EMBL/GenBank/DDBJ databases">
        <authorList>
            <person name="Da X."/>
        </authorList>
    </citation>
    <scope>NUCLEOTIDE SEQUENCE [LARGE SCALE GENOMIC DNA]</scope>
    <source>
        <strain evidence="10 11">S14-144</strain>
    </source>
</reference>
<dbReference type="InterPro" id="IPR000515">
    <property type="entry name" value="MetI-like"/>
</dbReference>
<dbReference type="RefSeq" id="WP_124799692.1">
    <property type="nucleotide sequence ID" value="NZ_CP034170.1"/>
</dbReference>
<evidence type="ECO:0000256" key="4">
    <source>
        <dbReference type="ARBA" id="ARBA00022519"/>
    </source>
</evidence>
<accession>A0A3G8ZNS2</accession>
<dbReference type="GO" id="GO:0005886">
    <property type="term" value="C:plasma membrane"/>
    <property type="evidence" value="ECO:0007669"/>
    <property type="project" value="UniProtKB-SubCell"/>
</dbReference>
<keyword evidence="2 8" id="KW-0813">Transport</keyword>
<evidence type="ECO:0000313" key="10">
    <source>
        <dbReference type="EMBL" id="AZI58788.1"/>
    </source>
</evidence>
<feature type="transmembrane region" description="Helical" evidence="8">
    <location>
        <begin position="49"/>
        <end position="68"/>
    </location>
</feature>